<keyword evidence="2" id="KW-1185">Reference proteome</keyword>
<protein>
    <submittedName>
        <fullName evidence="1">Uncharacterized protein</fullName>
    </submittedName>
</protein>
<accession>A0AAD8E7X2</accession>
<dbReference type="AlphaFoldDB" id="A0AAD8E7X2"/>
<feature type="non-terminal residue" evidence="1">
    <location>
        <position position="91"/>
    </location>
</feature>
<evidence type="ECO:0000313" key="1">
    <source>
        <dbReference type="EMBL" id="KAJ9580019.1"/>
    </source>
</evidence>
<dbReference type="EMBL" id="JASPKZ010008364">
    <property type="protein sequence ID" value="KAJ9580019.1"/>
    <property type="molecule type" value="Genomic_DNA"/>
</dbReference>
<organism evidence="1 2">
    <name type="scientific">Diploptera punctata</name>
    <name type="common">Pacific beetle cockroach</name>
    <dbReference type="NCBI Taxonomy" id="6984"/>
    <lineage>
        <taxon>Eukaryota</taxon>
        <taxon>Metazoa</taxon>
        <taxon>Ecdysozoa</taxon>
        <taxon>Arthropoda</taxon>
        <taxon>Hexapoda</taxon>
        <taxon>Insecta</taxon>
        <taxon>Pterygota</taxon>
        <taxon>Neoptera</taxon>
        <taxon>Polyneoptera</taxon>
        <taxon>Dictyoptera</taxon>
        <taxon>Blattodea</taxon>
        <taxon>Blaberoidea</taxon>
        <taxon>Blaberidae</taxon>
        <taxon>Diplopterinae</taxon>
        <taxon>Diploptera</taxon>
    </lineage>
</organism>
<reference evidence="1" key="2">
    <citation type="submission" date="2023-05" db="EMBL/GenBank/DDBJ databases">
        <authorList>
            <person name="Fouks B."/>
        </authorList>
    </citation>
    <scope>NUCLEOTIDE SEQUENCE</scope>
    <source>
        <strain evidence="1">Stay&amp;Tobe</strain>
        <tissue evidence="1">Testes</tissue>
    </source>
</reference>
<sequence>VISRWRVLPLPLVQPKLQGRRIGGSGIMPAGLSTLRDNRVYPPNNRLVLNSVTSEAYCLNQLGYGVPTSALKYWSPLKCIFKSNSMFKVRQ</sequence>
<comment type="caution">
    <text evidence="1">The sequence shown here is derived from an EMBL/GenBank/DDBJ whole genome shotgun (WGS) entry which is preliminary data.</text>
</comment>
<evidence type="ECO:0000313" key="2">
    <source>
        <dbReference type="Proteomes" id="UP001233999"/>
    </source>
</evidence>
<dbReference type="Proteomes" id="UP001233999">
    <property type="component" value="Unassembled WGS sequence"/>
</dbReference>
<name>A0AAD8E7X2_DIPPU</name>
<proteinExistence type="predicted"/>
<feature type="non-terminal residue" evidence="1">
    <location>
        <position position="1"/>
    </location>
</feature>
<gene>
    <name evidence="1" type="ORF">L9F63_004312</name>
</gene>
<reference evidence="1" key="1">
    <citation type="journal article" date="2023" name="IScience">
        <title>Live-bearing cockroach genome reveals convergent evolutionary mechanisms linked to viviparity in insects and beyond.</title>
        <authorList>
            <person name="Fouks B."/>
            <person name="Harrison M.C."/>
            <person name="Mikhailova A.A."/>
            <person name="Marchal E."/>
            <person name="English S."/>
            <person name="Carruthers M."/>
            <person name="Jennings E.C."/>
            <person name="Chiamaka E.L."/>
            <person name="Frigard R.A."/>
            <person name="Pippel M."/>
            <person name="Attardo G.M."/>
            <person name="Benoit J.B."/>
            <person name="Bornberg-Bauer E."/>
            <person name="Tobe S.S."/>
        </authorList>
    </citation>
    <scope>NUCLEOTIDE SEQUENCE</scope>
    <source>
        <strain evidence="1">Stay&amp;Tobe</strain>
    </source>
</reference>